<name>A0A8J5G1L8_ZINOF</name>
<evidence type="ECO:0000313" key="2">
    <source>
        <dbReference type="EMBL" id="KAG6498141.1"/>
    </source>
</evidence>
<evidence type="ECO:0000313" key="3">
    <source>
        <dbReference type="Proteomes" id="UP000734854"/>
    </source>
</evidence>
<evidence type="ECO:0000256" key="1">
    <source>
        <dbReference type="SAM" id="Phobius"/>
    </source>
</evidence>
<protein>
    <submittedName>
        <fullName evidence="2">Uncharacterized protein</fullName>
    </submittedName>
</protein>
<dbReference type="EMBL" id="JACMSC010000012">
    <property type="protein sequence ID" value="KAG6498141.1"/>
    <property type="molecule type" value="Genomic_DNA"/>
</dbReference>
<keyword evidence="1" id="KW-1133">Transmembrane helix</keyword>
<dbReference type="PANTHER" id="PTHR46633">
    <property type="entry name" value="TRANSCRIPTION FACTOR MYC/MYB-RELATED"/>
    <property type="match status" value="1"/>
</dbReference>
<gene>
    <name evidence="2" type="ORF">ZIOFF_046050</name>
</gene>
<dbReference type="PANTHER" id="PTHR46633:SF3">
    <property type="entry name" value="SERINE_THREONINE-PROTEIN KINASE WNK (WITH NO LYSINE)-LIKE PROTEIN"/>
    <property type="match status" value="1"/>
</dbReference>
<keyword evidence="1" id="KW-0812">Transmembrane</keyword>
<proteinExistence type="predicted"/>
<feature type="transmembrane region" description="Helical" evidence="1">
    <location>
        <begin position="60"/>
        <end position="78"/>
    </location>
</feature>
<dbReference type="Proteomes" id="UP000734854">
    <property type="component" value="Unassembled WGS sequence"/>
</dbReference>
<comment type="caution">
    <text evidence="2">The sequence shown here is derived from an EMBL/GenBank/DDBJ whole genome shotgun (WGS) entry which is preliminary data.</text>
</comment>
<reference evidence="2 3" key="1">
    <citation type="submission" date="2020-08" db="EMBL/GenBank/DDBJ databases">
        <title>Plant Genome Project.</title>
        <authorList>
            <person name="Zhang R.-G."/>
        </authorList>
    </citation>
    <scope>NUCLEOTIDE SEQUENCE [LARGE SCALE GENOMIC DNA]</scope>
    <source>
        <tissue evidence="2">Rhizome</tissue>
    </source>
</reference>
<dbReference type="AlphaFoldDB" id="A0A8J5G1L8"/>
<keyword evidence="1" id="KW-0472">Membrane</keyword>
<accession>A0A8J5G1L8</accession>
<keyword evidence="3" id="KW-1185">Reference proteome</keyword>
<sequence length="281" mass="30986">MNSFNLNGGSAVWPHSRVGSAYSIVPLLLDASVFGFPSSKKNYMPEEKTRDPRGLGSLKFTFFFFFFFFFFKLSFDWINGGATQSFSCDSSPATHPEKPVHQQKLPMDLCCLLEDLAEKLPSSQGFMTEVEETGGIAGTSSAYEECETSKGLQPELFFKMSHEIYNYGEGSDGYSPRIKIILVAALLEKLQQITAINGCLRNPKIKRSTSSPLGTTLLMQLVLLPLLLALTTKNLGSSVSIWHQGHLSYFTLCYDSCMQTIALVAVSEGIVQLGSINKVIN</sequence>
<organism evidence="2 3">
    <name type="scientific">Zingiber officinale</name>
    <name type="common">Ginger</name>
    <name type="synonym">Amomum zingiber</name>
    <dbReference type="NCBI Taxonomy" id="94328"/>
    <lineage>
        <taxon>Eukaryota</taxon>
        <taxon>Viridiplantae</taxon>
        <taxon>Streptophyta</taxon>
        <taxon>Embryophyta</taxon>
        <taxon>Tracheophyta</taxon>
        <taxon>Spermatophyta</taxon>
        <taxon>Magnoliopsida</taxon>
        <taxon>Liliopsida</taxon>
        <taxon>Zingiberales</taxon>
        <taxon>Zingiberaceae</taxon>
        <taxon>Zingiber</taxon>
    </lineage>
</organism>